<name>A0AA42CYB3_9GAMM</name>
<keyword evidence="2" id="KW-1185">Reference proteome</keyword>
<evidence type="ECO:0008006" key="3">
    <source>
        <dbReference type="Google" id="ProtNLM"/>
    </source>
</evidence>
<reference evidence="1" key="1">
    <citation type="submission" date="2022-11" db="EMBL/GenBank/DDBJ databases">
        <title>Larsenimonas rhizosphaerae sp. nov., isolated from a tidal mudflat.</title>
        <authorList>
            <person name="Lee S.D."/>
            <person name="Kim I.S."/>
        </authorList>
    </citation>
    <scope>NUCLEOTIDE SEQUENCE</scope>
    <source>
        <strain evidence="1">GH2-1</strain>
    </source>
</reference>
<dbReference type="AlphaFoldDB" id="A0AA42CYB3"/>
<dbReference type="SUPFAM" id="SSF54637">
    <property type="entry name" value="Thioesterase/thiol ester dehydrase-isomerase"/>
    <property type="match status" value="1"/>
</dbReference>
<accession>A0AA42CYB3</accession>
<protein>
    <recommendedName>
        <fullName evidence="3">3-hydroxylacyl-ACP dehydratase</fullName>
    </recommendedName>
</protein>
<dbReference type="Gene3D" id="3.10.129.10">
    <property type="entry name" value="Hotdog Thioesterase"/>
    <property type="match status" value="1"/>
</dbReference>
<dbReference type="InterPro" id="IPR016776">
    <property type="entry name" value="ApeP-like_dehydratase"/>
</dbReference>
<dbReference type="Pfam" id="PF22817">
    <property type="entry name" value="ApeP-like"/>
    <property type="match status" value="1"/>
</dbReference>
<proteinExistence type="predicted"/>
<dbReference type="RefSeq" id="WP_265896571.1">
    <property type="nucleotide sequence ID" value="NZ_JAPIVE010000003.1"/>
</dbReference>
<sequence length="149" mass="15736">MILPRPIAGLVPHSGPMCLLDSVTHADAAGLSAMVTPAHDAMFMTPDGLPGWIGLEWMAQAVAAWGYLTADTGQEEAPRKGLLLGASRLQLFEHYLQPGTTYRVDITPGFVADNGLGTFDGAIFKTDARVAEATLKIFQPSDPAALTDG</sequence>
<dbReference type="EMBL" id="JAPIVE010000003">
    <property type="protein sequence ID" value="MCX2524945.1"/>
    <property type="molecule type" value="Genomic_DNA"/>
</dbReference>
<gene>
    <name evidence="1" type="ORF">OQ287_11895</name>
</gene>
<dbReference type="Proteomes" id="UP001165678">
    <property type="component" value="Unassembled WGS sequence"/>
</dbReference>
<evidence type="ECO:0000313" key="1">
    <source>
        <dbReference type="EMBL" id="MCX2524945.1"/>
    </source>
</evidence>
<comment type="caution">
    <text evidence="1">The sequence shown here is derived from an EMBL/GenBank/DDBJ whole genome shotgun (WGS) entry which is preliminary data.</text>
</comment>
<organism evidence="1 2">
    <name type="scientific">Larsenimonas rhizosphaerae</name>
    <dbReference type="NCBI Taxonomy" id="2944682"/>
    <lineage>
        <taxon>Bacteria</taxon>
        <taxon>Pseudomonadati</taxon>
        <taxon>Pseudomonadota</taxon>
        <taxon>Gammaproteobacteria</taxon>
        <taxon>Oceanospirillales</taxon>
        <taxon>Halomonadaceae</taxon>
        <taxon>Larsenimonas</taxon>
    </lineage>
</organism>
<dbReference type="InterPro" id="IPR029069">
    <property type="entry name" value="HotDog_dom_sf"/>
</dbReference>
<evidence type="ECO:0000313" key="2">
    <source>
        <dbReference type="Proteomes" id="UP001165678"/>
    </source>
</evidence>